<evidence type="ECO:0000313" key="1">
    <source>
        <dbReference type="EMBL" id="AIQ65112.1"/>
    </source>
</evidence>
<sequence length="143" mass="15125">MTKRIQAYFRTEDEAEGAKTALIGYKADGLDVWELTDPLGNDRNLLVPLLPVNNLGGLSTGTAPVSYGAAPAAYPAVVAAGGEVDDETGRGGNFGADDVRNQAYDDADLGGLHYVMEIKASDDDFDAIVHSLRSKNGYVEVFG</sequence>
<accession>A0A089LW16</accession>
<gene>
    <name evidence="1" type="ORF">PSTEL_20280</name>
</gene>
<proteinExistence type="predicted"/>
<name>A0A089LW16_9BACL</name>
<dbReference type="KEGG" id="pste:PSTEL_20280"/>
<reference evidence="1 2" key="1">
    <citation type="submission" date="2014-08" db="EMBL/GenBank/DDBJ databases">
        <title>Comparative genomics of the Paenibacillus odorifer group.</title>
        <authorList>
            <person name="den Bakker H.C."/>
            <person name="Tsai Y.-C."/>
            <person name="Martin N."/>
            <person name="Korlach J."/>
            <person name="Wiedmann M."/>
        </authorList>
    </citation>
    <scope>NUCLEOTIDE SEQUENCE [LARGE SCALE GENOMIC DNA]</scope>
    <source>
        <strain evidence="1 2">DSM 14472</strain>
    </source>
</reference>
<evidence type="ECO:0000313" key="2">
    <source>
        <dbReference type="Proteomes" id="UP000029507"/>
    </source>
</evidence>
<keyword evidence="2" id="KW-1185">Reference proteome</keyword>
<dbReference type="AlphaFoldDB" id="A0A089LW16"/>
<dbReference type="OrthoDB" id="2607182at2"/>
<dbReference type="Proteomes" id="UP000029507">
    <property type="component" value="Chromosome"/>
</dbReference>
<organism evidence="1 2">
    <name type="scientific">Paenibacillus stellifer</name>
    <dbReference type="NCBI Taxonomy" id="169760"/>
    <lineage>
        <taxon>Bacteria</taxon>
        <taxon>Bacillati</taxon>
        <taxon>Bacillota</taxon>
        <taxon>Bacilli</taxon>
        <taxon>Bacillales</taxon>
        <taxon>Paenibacillaceae</taxon>
        <taxon>Paenibacillus</taxon>
    </lineage>
</organism>
<dbReference type="EMBL" id="CP009286">
    <property type="protein sequence ID" value="AIQ65112.1"/>
    <property type="molecule type" value="Genomic_DNA"/>
</dbReference>
<protein>
    <submittedName>
        <fullName evidence="1">Uncharacterized protein</fullName>
    </submittedName>
</protein>
<dbReference type="RefSeq" id="WP_038697919.1">
    <property type="nucleotide sequence ID" value="NZ_CP009286.1"/>
</dbReference>
<dbReference type="HOGENOM" id="CLU_1747821_0_0_9"/>